<evidence type="ECO:0000313" key="2">
    <source>
        <dbReference type="Proteomes" id="UP001178281"/>
    </source>
</evidence>
<gene>
    <name evidence="1" type="ORF">Q7X28_13015</name>
</gene>
<dbReference type="Gene3D" id="3.40.30.10">
    <property type="entry name" value="Glutaredoxin"/>
    <property type="match status" value="1"/>
</dbReference>
<dbReference type="CDD" id="cd02980">
    <property type="entry name" value="TRX_Fd_family"/>
    <property type="match status" value="1"/>
</dbReference>
<name>A0AA90NEE2_9ACTN</name>
<dbReference type="Pfam" id="PF01257">
    <property type="entry name" value="2Fe-2S_thioredx"/>
    <property type="match status" value="1"/>
</dbReference>
<accession>A0AA90NEE2</accession>
<organism evidence="1 2">
    <name type="scientific">Tsukamurella strandjordii</name>
    <dbReference type="NCBI Taxonomy" id="147577"/>
    <lineage>
        <taxon>Bacteria</taxon>
        <taxon>Bacillati</taxon>
        <taxon>Actinomycetota</taxon>
        <taxon>Actinomycetes</taxon>
        <taxon>Mycobacteriales</taxon>
        <taxon>Tsukamurellaceae</taxon>
        <taxon>Tsukamurella</taxon>
    </lineage>
</organism>
<reference evidence="1" key="1">
    <citation type="submission" date="2023-08" db="EMBL/GenBank/DDBJ databases">
        <title>The draft genome of Tsukamurella strandjordii strain 050030.</title>
        <authorList>
            <person name="Zhao F."/>
            <person name="Feng Y."/>
            <person name="Zong Z."/>
        </authorList>
    </citation>
    <scope>NUCLEOTIDE SEQUENCE</scope>
    <source>
        <strain evidence="1">050030</strain>
    </source>
</reference>
<evidence type="ECO:0000313" key="1">
    <source>
        <dbReference type="EMBL" id="MDP0398847.1"/>
    </source>
</evidence>
<dbReference type="Proteomes" id="UP001178281">
    <property type="component" value="Unassembled WGS sequence"/>
</dbReference>
<proteinExistence type="predicted"/>
<sequence length="231" mass="24201">MTTVLVGMSAGIDPDELTALALRSGAEPAFLQVHDPALVDVLSRAADGGAPELLLIGTGWAEPGPKRSWLRRVAAHWLRERLALSAAAPTVRLAPTLLAAPDPALLAAAITAGGAPMAADAAPLESAAWEDVPRHRHQVLVCRGPRCSARGASGLSGALSDELRRHDLGDDDVLVTVTGCQFPCNHAPVITVQPDDAWYGGVSVDDVPRLVAEHLLEGGRLVGRQLPRTRS</sequence>
<keyword evidence="2" id="KW-1185">Reference proteome</keyword>
<dbReference type="RefSeq" id="WP_305111612.1">
    <property type="nucleotide sequence ID" value="NZ_JAUTIX010000004.1"/>
</dbReference>
<dbReference type="AlphaFoldDB" id="A0AA90NEE2"/>
<comment type="caution">
    <text evidence="1">The sequence shown here is derived from an EMBL/GenBank/DDBJ whole genome shotgun (WGS) entry which is preliminary data.</text>
</comment>
<protein>
    <submittedName>
        <fullName evidence="1">(2Fe-2S) ferredoxin domain-containing protein</fullName>
    </submittedName>
</protein>
<dbReference type="SUPFAM" id="SSF52833">
    <property type="entry name" value="Thioredoxin-like"/>
    <property type="match status" value="1"/>
</dbReference>
<dbReference type="InterPro" id="IPR036249">
    <property type="entry name" value="Thioredoxin-like_sf"/>
</dbReference>
<dbReference type="EMBL" id="JAUTIX010000004">
    <property type="protein sequence ID" value="MDP0398847.1"/>
    <property type="molecule type" value="Genomic_DNA"/>
</dbReference>